<dbReference type="Pfam" id="PF00319">
    <property type="entry name" value="SRF-TF"/>
    <property type="match status" value="1"/>
</dbReference>
<dbReference type="PANTHER" id="PTHR48019">
    <property type="entry name" value="SERUM RESPONSE FACTOR HOMOLOG"/>
    <property type="match status" value="1"/>
</dbReference>
<keyword evidence="2" id="KW-0805">Transcription regulation</keyword>
<dbReference type="PRINTS" id="PR00404">
    <property type="entry name" value="MADSDOMAIN"/>
</dbReference>
<evidence type="ECO:0000256" key="5">
    <source>
        <dbReference type="ARBA" id="ARBA00023242"/>
    </source>
</evidence>
<dbReference type="Gene3D" id="3.40.1810.10">
    <property type="entry name" value="Transcription factor, MADS-box"/>
    <property type="match status" value="1"/>
</dbReference>
<dbReference type="InterPro" id="IPR002100">
    <property type="entry name" value="TF_MADSbox"/>
</dbReference>
<keyword evidence="3" id="KW-0238">DNA-binding</keyword>
<protein>
    <submittedName>
        <fullName evidence="9">Uncharacterized protein</fullName>
    </submittedName>
</protein>
<proteinExistence type="predicted"/>
<dbReference type="GO" id="GO:0046983">
    <property type="term" value="F:protein dimerization activity"/>
    <property type="evidence" value="ECO:0007669"/>
    <property type="project" value="InterPro"/>
</dbReference>
<reference evidence="9 10" key="1">
    <citation type="submission" date="2020-08" db="EMBL/GenBank/DDBJ databases">
        <title>Plant Genome Project.</title>
        <authorList>
            <person name="Zhang R.-G."/>
        </authorList>
    </citation>
    <scope>NUCLEOTIDE SEQUENCE [LARGE SCALE GENOMIC DNA]</scope>
    <source>
        <tissue evidence="9">Rhizome</tissue>
    </source>
</reference>
<feature type="domain" description="MADS-box" evidence="7">
    <location>
        <begin position="187"/>
        <end position="247"/>
    </location>
</feature>
<evidence type="ECO:0000256" key="6">
    <source>
        <dbReference type="SAM" id="Coils"/>
    </source>
</evidence>
<dbReference type="AlphaFoldDB" id="A0A8J5H7G6"/>
<keyword evidence="10" id="KW-1185">Reference proteome</keyword>
<comment type="caution">
    <text evidence="9">The sequence shown here is derived from an EMBL/GenBank/DDBJ whole genome shotgun (WGS) entry which is preliminary data.</text>
</comment>
<dbReference type="InterPro" id="IPR033896">
    <property type="entry name" value="MEF2-like_N"/>
</dbReference>
<keyword evidence="6" id="KW-0175">Coiled coil</keyword>
<organism evidence="9 10">
    <name type="scientific">Zingiber officinale</name>
    <name type="common">Ginger</name>
    <name type="synonym">Amomum zingiber</name>
    <dbReference type="NCBI Taxonomy" id="94328"/>
    <lineage>
        <taxon>Eukaryota</taxon>
        <taxon>Viridiplantae</taxon>
        <taxon>Streptophyta</taxon>
        <taxon>Embryophyta</taxon>
        <taxon>Tracheophyta</taxon>
        <taxon>Spermatophyta</taxon>
        <taxon>Magnoliopsida</taxon>
        <taxon>Liliopsida</taxon>
        <taxon>Zingiberales</taxon>
        <taxon>Zingiberaceae</taxon>
        <taxon>Zingiber</taxon>
    </lineage>
</organism>
<dbReference type="GO" id="GO:0045944">
    <property type="term" value="P:positive regulation of transcription by RNA polymerase II"/>
    <property type="evidence" value="ECO:0007669"/>
    <property type="project" value="InterPro"/>
</dbReference>
<evidence type="ECO:0000259" key="8">
    <source>
        <dbReference type="PROSITE" id="PS51297"/>
    </source>
</evidence>
<evidence type="ECO:0000256" key="1">
    <source>
        <dbReference type="ARBA" id="ARBA00004123"/>
    </source>
</evidence>
<name>A0A8J5H7G6_ZINOF</name>
<keyword evidence="4" id="KW-0804">Transcription</keyword>
<dbReference type="GO" id="GO:0005634">
    <property type="term" value="C:nucleus"/>
    <property type="evidence" value="ECO:0007669"/>
    <property type="project" value="UniProtKB-SubCell"/>
</dbReference>
<feature type="coiled-coil region" evidence="6">
    <location>
        <begin position="270"/>
        <end position="297"/>
    </location>
</feature>
<dbReference type="InterPro" id="IPR002487">
    <property type="entry name" value="TF_Kbox"/>
</dbReference>
<evidence type="ECO:0000259" key="7">
    <source>
        <dbReference type="PROSITE" id="PS50066"/>
    </source>
</evidence>
<keyword evidence="5" id="KW-0539">Nucleus</keyword>
<dbReference type="Proteomes" id="UP000734854">
    <property type="component" value="Unassembled WGS sequence"/>
</dbReference>
<dbReference type="GO" id="GO:0000977">
    <property type="term" value="F:RNA polymerase II transcription regulatory region sequence-specific DNA binding"/>
    <property type="evidence" value="ECO:0007669"/>
    <property type="project" value="InterPro"/>
</dbReference>
<comment type="subcellular location">
    <subcellularLocation>
        <location evidence="1">Nucleus</location>
    </subcellularLocation>
</comment>
<gene>
    <name evidence="9" type="ORF">ZIOFF_019796</name>
</gene>
<dbReference type="InterPro" id="IPR036879">
    <property type="entry name" value="TF_MADSbox_sf"/>
</dbReference>
<feature type="domain" description="K-box" evidence="8">
    <location>
        <begin position="270"/>
        <end position="365"/>
    </location>
</feature>
<sequence length="392" mass="43628">MVADCGILDERPSEEFSALCVGPTPNADQNRLPLSSPATVTVTSSLILRKGFILLASFLRSFFSGHVERPCLLRSAISSSSSPPVISAIVVSATFDMPLLTSFAYQSLDCLGHWPAILSAIQIAGFIKSVVRSFGTSPKVSSPSSSVWKVLLLFSSLPPSSISSLLFFYSSTSWSRAAATVLVVEEMGRGKIEIKRIENSTNRQVTFSKRRNGIIKKAREISILCEAQVSVVIFSSSGKMSEYCSPSTTLPKVLERYQTNSGEKLWDAKHESLSVEIERVKKENDNMQIELRHLKGEDLNSLYPKELIPIEEALQIGLTSEKLLEEENKQLTYMLVIFKCYTCFLIYKHHQQLAMDGSVQGLELGYKDREFAPQMTMAFRVQPIQPNLHESK</sequence>
<dbReference type="EMBL" id="JACMSC010000005">
    <property type="protein sequence ID" value="KAG6522650.1"/>
    <property type="molecule type" value="Genomic_DNA"/>
</dbReference>
<evidence type="ECO:0000313" key="9">
    <source>
        <dbReference type="EMBL" id="KAG6522650.1"/>
    </source>
</evidence>
<evidence type="ECO:0000256" key="4">
    <source>
        <dbReference type="ARBA" id="ARBA00023163"/>
    </source>
</evidence>
<evidence type="ECO:0000256" key="3">
    <source>
        <dbReference type="ARBA" id="ARBA00023125"/>
    </source>
</evidence>
<dbReference type="PROSITE" id="PS00350">
    <property type="entry name" value="MADS_BOX_1"/>
    <property type="match status" value="1"/>
</dbReference>
<evidence type="ECO:0000313" key="10">
    <source>
        <dbReference type="Proteomes" id="UP000734854"/>
    </source>
</evidence>
<dbReference type="GO" id="GO:0003700">
    <property type="term" value="F:DNA-binding transcription factor activity"/>
    <property type="evidence" value="ECO:0007669"/>
    <property type="project" value="InterPro"/>
</dbReference>
<dbReference type="InterPro" id="IPR050142">
    <property type="entry name" value="MADS-box/MEF2_TF"/>
</dbReference>
<evidence type="ECO:0000256" key="2">
    <source>
        <dbReference type="ARBA" id="ARBA00023015"/>
    </source>
</evidence>
<dbReference type="PROSITE" id="PS50066">
    <property type="entry name" value="MADS_BOX_2"/>
    <property type="match status" value="1"/>
</dbReference>
<accession>A0A8J5H7G6</accession>
<dbReference type="SUPFAM" id="SSF55455">
    <property type="entry name" value="SRF-like"/>
    <property type="match status" value="1"/>
</dbReference>
<dbReference type="PROSITE" id="PS51297">
    <property type="entry name" value="K_BOX"/>
    <property type="match status" value="1"/>
</dbReference>
<dbReference type="SMART" id="SM00432">
    <property type="entry name" value="MADS"/>
    <property type="match status" value="1"/>
</dbReference>
<dbReference type="CDD" id="cd00265">
    <property type="entry name" value="MADS_MEF2_like"/>
    <property type="match status" value="1"/>
</dbReference>
<dbReference type="Pfam" id="PF01486">
    <property type="entry name" value="K-box"/>
    <property type="match status" value="1"/>
</dbReference>